<keyword evidence="3" id="KW-1185">Reference proteome</keyword>
<proteinExistence type="predicted"/>
<evidence type="ECO:0000259" key="1">
    <source>
        <dbReference type="Pfam" id="PF20058"/>
    </source>
</evidence>
<dbReference type="AlphaFoldDB" id="A0A2W2EAL8"/>
<accession>A0A2W2EAL8</accession>
<protein>
    <recommendedName>
        <fullName evidence="1">DUF6457 domain-containing protein</fullName>
    </recommendedName>
</protein>
<name>A0A2W2EAL8_9ACTN</name>
<sequence length="82" mass="8785">MGGVLDDWTRQVVDELDLDPAVLDQRLVLDVAREVAHGVTRPAAPLGTFLLGVMVGRGAPLPEAAAQLAKLAEEWRNRGSGR</sequence>
<dbReference type="InterPro" id="IPR045598">
    <property type="entry name" value="DUF6457"/>
</dbReference>
<evidence type="ECO:0000313" key="2">
    <source>
        <dbReference type="EMBL" id="PZG01894.1"/>
    </source>
</evidence>
<dbReference type="EMBL" id="POUB01000018">
    <property type="protein sequence ID" value="PZG01894.1"/>
    <property type="molecule type" value="Genomic_DNA"/>
</dbReference>
<dbReference type="Pfam" id="PF20058">
    <property type="entry name" value="DUF6457"/>
    <property type="match status" value="1"/>
</dbReference>
<gene>
    <name evidence="2" type="ORF">C1I99_05065</name>
</gene>
<reference evidence="2 3" key="1">
    <citation type="submission" date="2018-01" db="EMBL/GenBank/DDBJ databases">
        <title>Draft genome sequence of Salinispora sp. 13K206.</title>
        <authorList>
            <person name="Sahin N."/>
            <person name="Saygin H."/>
            <person name="Ay H."/>
        </authorList>
    </citation>
    <scope>NUCLEOTIDE SEQUENCE [LARGE SCALE GENOMIC DNA]</scope>
    <source>
        <strain evidence="2 3">13K206</strain>
    </source>
</reference>
<dbReference type="Proteomes" id="UP000248749">
    <property type="component" value="Unassembled WGS sequence"/>
</dbReference>
<organism evidence="2 3">
    <name type="scientific">Micromonospora deserti</name>
    <dbReference type="NCBI Taxonomy" id="2070366"/>
    <lineage>
        <taxon>Bacteria</taxon>
        <taxon>Bacillati</taxon>
        <taxon>Actinomycetota</taxon>
        <taxon>Actinomycetes</taxon>
        <taxon>Micromonosporales</taxon>
        <taxon>Micromonosporaceae</taxon>
        <taxon>Micromonospora</taxon>
    </lineage>
</organism>
<evidence type="ECO:0000313" key="3">
    <source>
        <dbReference type="Proteomes" id="UP000248749"/>
    </source>
</evidence>
<feature type="domain" description="DUF6457" evidence="1">
    <location>
        <begin position="4"/>
        <end position="78"/>
    </location>
</feature>
<comment type="caution">
    <text evidence="2">The sequence shown here is derived from an EMBL/GenBank/DDBJ whole genome shotgun (WGS) entry which is preliminary data.</text>
</comment>
<dbReference type="RefSeq" id="WP_111132994.1">
    <property type="nucleotide sequence ID" value="NZ_POUB01000018.1"/>
</dbReference>
<dbReference type="OrthoDB" id="4735656at2"/>